<name>A0A6G0W8L9_APHCR</name>
<dbReference type="Proteomes" id="UP000478052">
    <property type="component" value="Unassembled WGS sequence"/>
</dbReference>
<keyword evidence="2" id="KW-1185">Reference proteome</keyword>
<dbReference type="PANTHER" id="PTHR46409">
    <property type="entry name" value="HTH PSQ-TYPE DOMAIN-CONTAINING PROTEIN"/>
    <property type="match status" value="1"/>
</dbReference>
<dbReference type="EMBL" id="VUJU01009060">
    <property type="protein sequence ID" value="KAF0722498.1"/>
    <property type="molecule type" value="Genomic_DNA"/>
</dbReference>
<dbReference type="OrthoDB" id="6621583at2759"/>
<comment type="caution">
    <text evidence="1">The sequence shown here is derived from an EMBL/GenBank/DDBJ whole genome shotgun (WGS) entry which is preliminary data.</text>
</comment>
<accession>A0A6G0W8L9</accession>
<organism evidence="1 2">
    <name type="scientific">Aphis craccivora</name>
    <name type="common">Cowpea aphid</name>
    <dbReference type="NCBI Taxonomy" id="307492"/>
    <lineage>
        <taxon>Eukaryota</taxon>
        <taxon>Metazoa</taxon>
        <taxon>Ecdysozoa</taxon>
        <taxon>Arthropoda</taxon>
        <taxon>Hexapoda</taxon>
        <taxon>Insecta</taxon>
        <taxon>Pterygota</taxon>
        <taxon>Neoptera</taxon>
        <taxon>Paraneoptera</taxon>
        <taxon>Hemiptera</taxon>
        <taxon>Sternorrhyncha</taxon>
        <taxon>Aphidomorpha</taxon>
        <taxon>Aphidoidea</taxon>
        <taxon>Aphididae</taxon>
        <taxon>Aphidini</taxon>
        <taxon>Aphis</taxon>
        <taxon>Aphis</taxon>
    </lineage>
</organism>
<evidence type="ECO:0000313" key="2">
    <source>
        <dbReference type="Proteomes" id="UP000478052"/>
    </source>
</evidence>
<dbReference type="AlphaFoldDB" id="A0A6G0W8L9"/>
<protein>
    <submittedName>
        <fullName evidence="1">Uncharacterized protein</fullName>
    </submittedName>
</protein>
<dbReference type="PANTHER" id="PTHR46409:SF1">
    <property type="entry name" value="HTH PSQ-TYPE DOMAIN-CONTAINING PROTEIN"/>
    <property type="match status" value="1"/>
</dbReference>
<evidence type="ECO:0000313" key="1">
    <source>
        <dbReference type="EMBL" id="KAF0722498.1"/>
    </source>
</evidence>
<proteinExistence type="predicted"/>
<reference evidence="1 2" key="1">
    <citation type="submission" date="2019-08" db="EMBL/GenBank/DDBJ databases">
        <title>Whole genome of Aphis craccivora.</title>
        <authorList>
            <person name="Voronova N.V."/>
            <person name="Shulinski R.S."/>
            <person name="Bandarenka Y.V."/>
            <person name="Zhorov D.G."/>
            <person name="Warner D."/>
        </authorList>
    </citation>
    <scope>NUCLEOTIDE SEQUENCE [LARGE SCALE GENOMIC DNA]</scope>
    <source>
        <strain evidence="1">180601</strain>
        <tissue evidence="1">Whole Body</tissue>
    </source>
</reference>
<sequence>MRLELPALALACDRTGISDRTAATIASAILQDVGTIKTDDKEHVIDRMKIRRERHKKCKDKITEEHITLIREPGSWFMGHCTSVNGTAIKEQLNKPLQWVICQLHANELPLRHLFQHLDGKTSGPRGFSGTLGKQLENYHKLPVKKFKPIKGNMPFLETAIDLSTDQKYLFNICVSIINGECSIDLARTNPGKQAHSRWLTTANRILRLYISTETSEENLITLTEFI</sequence>
<gene>
    <name evidence="1" type="ORF">FWK35_00037039</name>
</gene>